<sequence>MPCRTAIAVSDRVSQPDSRSIDVLVDARPVCAAWFTVSLLGRWTTTSAIVEECQTRLPEEEDLWINNRAPNQRLIRVAAGQVFEVSVGPLAFRDTTGANAPVAAGSAETADTGGTGAGTASSLGQAAVFVNGGGVSHVGIGGDRDDPEIDPDEETPHNPHSGTATNSQYVDGIFLIFGQNVSPEMIEVLIRRPTMMFLWATSHGQSLMMSMCCIGNELADLAAKSAAEGHLLGDISWTVPQEQDDAGCFLHSVLRKCNLWAPATWDYVQQGPTWTYAQRRNGALNRPEFVLLPQEWQQGNVSSWTDASITAANMVIDHLATVVDVCITLYVGPGPQRTARIAIDVKALTDPANRTDLAQIIEDAPRPSWQVSAHSHVAQVTAYLQKSLSERFPRVRQAPVHPYLSDMAWDLHQQVSRLRRRLTAVKTAVRRQTFAGILEAWRCVARSKADRAQYLEKLADDIQDTAPQLQLGGRKGGSVIVGSHVMRTYMRIRKAQNRPSSVLFADVSAAYYSTVRCLAARRPSEEPSGDALEATLARMDPLSAEDQLEVPSAMAQQGADPWLRALTCVKNSDTWMVLRSGDVAVKTHRGTRPGSAWADLTFGVLVRRILRVRDGCRRARTGTSSSAQVSWDGRRHWGPAEEETHIVSLEDIVWADDVASCLDTVDAAGTASHVGFEDCEAWYDFMRLHPVPSWFRVEVADAPAGRKEVADDVLLMLDPELICARPTVSQPSE</sequence>
<keyword evidence="3" id="KW-1185">Reference proteome</keyword>
<organism evidence="2 3">
    <name type="scientific">Symbiodinium microadriaticum</name>
    <name type="common">Dinoflagellate</name>
    <name type="synonym">Zooxanthella microadriatica</name>
    <dbReference type="NCBI Taxonomy" id="2951"/>
    <lineage>
        <taxon>Eukaryota</taxon>
        <taxon>Sar</taxon>
        <taxon>Alveolata</taxon>
        <taxon>Dinophyceae</taxon>
        <taxon>Suessiales</taxon>
        <taxon>Symbiodiniaceae</taxon>
        <taxon>Symbiodinium</taxon>
    </lineage>
</organism>
<evidence type="ECO:0000313" key="2">
    <source>
        <dbReference type="EMBL" id="OLP79313.1"/>
    </source>
</evidence>
<dbReference type="EMBL" id="LSRX01001500">
    <property type="protein sequence ID" value="OLP79313.1"/>
    <property type="molecule type" value="Genomic_DNA"/>
</dbReference>
<reference evidence="2 3" key="1">
    <citation type="submission" date="2016-02" db="EMBL/GenBank/DDBJ databases">
        <title>Genome analysis of coral dinoflagellate symbionts highlights evolutionary adaptations to a symbiotic lifestyle.</title>
        <authorList>
            <person name="Aranda M."/>
            <person name="Li Y."/>
            <person name="Liew Y.J."/>
            <person name="Baumgarten S."/>
            <person name="Simakov O."/>
            <person name="Wilson M."/>
            <person name="Piel J."/>
            <person name="Ashoor H."/>
            <person name="Bougouffa S."/>
            <person name="Bajic V.B."/>
            <person name="Ryu T."/>
            <person name="Ravasi T."/>
            <person name="Bayer T."/>
            <person name="Micklem G."/>
            <person name="Kim H."/>
            <person name="Bhak J."/>
            <person name="Lajeunesse T.C."/>
            <person name="Voolstra C.R."/>
        </authorList>
    </citation>
    <scope>NUCLEOTIDE SEQUENCE [LARGE SCALE GENOMIC DNA]</scope>
    <source>
        <strain evidence="2 3">CCMP2467</strain>
    </source>
</reference>
<dbReference type="Proteomes" id="UP000186817">
    <property type="component" value="Unassembled WGS sequence"/>
</dbReference>
<feature type="region of interest" description="Disordered" evidence="1">
    <location>
        <begin position="139"/>
        <end position="165"/>
    </location>
</feature>
<comment type="caution">
    <text evidence="2">The sequence shown here is derived from an EMBL/GenBank/DDBJ whole genome shotgun (WGS) entry which is preliminary data.</text>
</comment>
<evidence type="ECO:0000313" key="3">
    <source>
        <dbReference type="Proteomes" id="UP000186817"/>
    </source>
</evidence>
<evidence type="ECO:0000256" key="1">
    <source>
        <dbReference type="SAM" id="MobiDB-lite"/>
    </source>
</evidence>
<proteinExistence type="predicted"/>
<protein>
    <submittedName>
        <fullName evidence="2">Uncharacterized protein</fullName>
    </submittedName>
</protein>
<dbReference type="AlphaFoldDB" id="A0A1Q9C8P2"/>
<accession>A0A1Q9C8P2</accession>
<name>A0A1Q9C8P2_SYMMI</name>
<dbReference type="OrthoDB" id="436794at2759"/>
<gene>
    <name evidence="2" type="ORF">AK812_SmicGene40411</name>
</gene>